<accession>A0A3N1HN67</accession>
<evidence type="ECO:0000313" key="14">
    <source>
        <dbReference type="EMBL" id="ROP43963.1"/>
    </source>
</evidence>
<keyword evidence="6" id="KW-0227">DNA damage</keyword>
<dbReference type="PRINTS" id="PR00502">
    <property type="entry name" value="NUDIXFAMILY"/>
</dbReference>
<organism evidence="14 15">
    <name type="scientific">Pseudokineococcus lusitanus</name>
    <dbReference type="NCBI Taxonomy" id="763993"/>
    <lineage>
        <taxon>Bacteria</taxon>
        <taxon>Bacillati</taxon>
        <taxon>Actinomycetota</taxon>
        <taxon>Actinomycetes</taxon>
        <taxon>Kineosporiales</taxon>
        <taxon>Kineosporiaceae</taxon>
        <taxon>Pseudokineococcus</taxon>
    </lineage>
</organism>
<evidence type="ECO:0000256" key="8">
    <source>
        <dbReference type="ARBA" id="ARBA00022842"/>
    </source>
</evidence>
<dbReference type="EC" id="3.6.1.55" evidence="11"/>
<evidence type="ECO:0000256" key="7">
    <source>
        <dbReference type="ARBA" id="ARBA00022801"/>
    </source>
</evidence>
<dbReference type="GO" id="GO:0044715">
    <property type="term" value="F:8-oxo-dGDP phosphatase activity"/>
    <property type="evidence" value="ECO:0007669"/>
    <property type="project" value="TreeGrafter"/>
</dbReference>
<proteinExistence type="inferred from homology"/>
<dbReference type="FunCoup" id="A0A3N1HN67">
    <property type="interactions" value="6"/>
</dbReference>
<dbReference type="GO" id="GO:0035539">
    <property type="term" value="F:8-oxo-7,8-dihydrodeoxyguanosine triphosphate pyrophosphatase activity"/>
    <property type="evidence" value="ECO:0007669"/>
    <property type="project" value="UniProtKB-EC"/>
</dbReference>
<keyword evidence="7 12" id="KW-0378">Hydrolase</keyword>
<dbReference type="Proteomes" id="UP000276232">
    <property type="component" value="Unassembled WGS sequence"/>
</dbReference>
<keyword evidence="3" id="KW-0515">Mutator protein</keyword>
<comment type="cofactor">
    <cofactor evidence="1">
        <name>Mg(2+)</name>
        <dbReference type="ChEBI" id="CHEBI:18420"/>
    </cofactor>
</comment>
<dbReference type="InterPro" id="IPR000086">
    <property type="entry name" value="NUDIX_hydrolase_dom"/>
</dbReference>
<evidence type="ECO:0000259" key="13">
    <source>
        <dbReference type="PROSITE" id="PS51462"/>
    </source>
</evidence>
<comment type="caution">
    <text evidence="14">The sequence shown here is derived from an EMBL/GenBank/DDBJ whole genome shotgun (WGS) entry which is preliminary data.</text>
</comment>
<dbReference type="PROSITE" id="PS51462">
    <property type="entry name" value="NUDIX"/>
    <property type="match status" value="1"/>
</dbReference>
<dbReference type="InterPro" id="IPR020476">
    <property type="entry name" value="Nudix_hydrolase"/>
</dbReference>
<evidence type="ECO:0000256" key="2">
    <source>
        <dbReference type="ARBA" id="ARBA00005582"/>
    </source>
</evidence>
<comment type="catalytic activity">
    <reaction evidence="10">
        <text>8-oxo-dGTP + H2O = 8-oxo-dGMP + diphosphate + H(+)</text>
        <dbReference type="Rhea" id="RHEA:31575"/>
        <dbReference type="ChEBI" id="CHEBI:15377"/>
        <dbReference type="ChEBI" id="CHEBI:15378"/>
        <dbReference type="ChEBI" id="CHEBI:33019"/>
        <dbReference type="ChEBI" id="CHEBI:63224"/>
        <dbReference type="ChEBI" id="CHEBI:77896"/>
        <dbReference type="EC" id="3.6.1.55"/>
    </reaction>
</comment>
<dbReference type="OrthoDB" id="9804442at2"/>
<name>A0A3N1HN67_9ACTN</name>
<gene>
    <name evidence="14" type="ORF">EDC03_1560</name>
</gene>
<reference evidence="14 15" key="1">
    <citation type="journal article" date="2015" name="Stand. Genomic Sci.">
        <title>Genomic Encyclopedia of Bacterial and Archaeal Type Strains, Phase III: the genomes of soil and plant-associated and newly described type strains.</title>
        <authorList>
            <person name="Whitman W.B."/>
            <person name="Woyke T."/>
            <person name="Klenk H.P."/>
            <person name="Zhou Y."/>
            <person name="Lilburn T.G."/>
            <person name="Beck B.J."/>
            <person name="De Vos P."/>
            <person name="Vandamme P."/>
            <person name="Eisen J.A."/>
            <person name="Garrity G."/>
            <person name="Hugenholtz P."/>
            <person name="Kyrpides N.C."/>
        </authorList>
    </citation>
    <scope>NUCLEOTIDE SEQUENCE [LARGE SCALE GENOMIC DNA]</scope>
    <source>
        <strain evidence="14 15">CECT 7306</strain>
    </source>
</reference>
<evidence type="ECO:0000313" key="15">
    <source>
        <dbReference type="Proteomes" id="UP000276232"/>
    </source>
</evidence>
<dbReference type="GO" id="GO:0006260">
    <property type="term" value="P:DNA replication"/>
    <property type="evidence" value="ECO:0007669"/>
    <property type="project" value="UniProtKB-KW"/>
</dbReference>
<keyword evidence="9" id="KW-0234">DNA repair</keyword>
<evidence type="ECO:0000256" key="1">
    <source>
        <dbReference type="ARBA" id="ARBA00001946"/>
    </source>
</evidence>
<keyword evidence="5" id="KW-0479">Metal-binding</keyword>
<dbReference type="InterPro" id="IPR020084">
    <property type="entry name" value="NUDIX_hydrolase_CS"/>
</dbReference>
<evidence type="ECO:0000256" key="11">
    <source>
        <dbReference type="ARBA" id="ARBA00038905"/>
    </source>
</evidence>
<keyword evidence="8" id="KW-0460">Magnesium</keyword>
<dbReference type="AlphaFoldDB" id="A0A3N1HN67"/>
<evidence type="ECO:0000256" key="4">
    <source>
        <dbReference type="ARBA" id="ARBA00022705"/>
    </source>
</evidence>
<dbReference type="PANTHER" id="PTHR47707:SF1">
    <property type="entry name" value="NUDIX HYDROLASE FAMILY PROTEIN"/>
    <property type="match status" value="1"/>
</dbReference>
<evidence type="ECO:0000256" key="5">
    <source>
        <dbReference type="ARBA" id="ARBA00022723"/>
    </source>
</evidence>
<dbReference type="CDD" id="cd03425">
    <property type="entry name" value="NUDIX_MutT_NudA_like"/>
    <property type="match status" value="1"/>
</dbReference>
<keyword evidence="15" id="KW-1185">Reference proteome</keyword>
<evidence type="ECO:0000256" key="12">
    <source>
        <dbReference type="RuleBase" id="RU003476"/>
    </source>
</evidence>
<dbReference type="PROSITE" id="PS00893">
    <property type="entry name" value="NUDIX_BOX"/>
    <property type="match status" value="1"/>
</dbReference>
<evidence type="ECO:0000256" key="3">
    <source>
        <dbReference type="ARBA" id="ARBA00022457"/>
    </source>
</evidence>
<dbReference type="InParanoid" id="A0A3N1HN67"/>
<dbReference type="GO" id="GO:0044716">
    <property type="term" value="F:8-oxo-GDP phosphatase activity"/>
    <property type="evidence" value="ECO:0007669"/>
    <property type="project" value="TreeGrafter"/>
</dbReference>
<dbReference type="GO" id="GO:0046872">
    <property type="term" value="F:metal ion binding"/>
    <property type="evidence" value="ECO:0007669"/>
    <property type="project" value="UniProtKB-KW"/>
</dbReference>
<dbReference type="EMBL" id="RJKN01000003">
    <property type="protein sequence ID" value="ROP43963.1"/>
    <property type="molecule type" value="Genomic_DNA"/>
</dbReference>
<dbReference type="GO" id="GO:0008413">
    <property type="term" value="F:8-oxo-7,8-dihydroguanosine triphosphate pyrophosphatase activity"/>
    <property type="evidence" value="ECO:0007669"/>
    <property type="project" value="TreeGrafter"/>
</dbReference>
<dbReference type="PANTHER" id="PTHR47707">
    <property type="entry name" value="8-OXO-DGTP DIPHOSPHATASE"/>
    <property type="match status" value="1"/>
</dbReference>
<dbReference type="RefSeq" id="WP_123379611.1">
    <property type="nucleotide sequence ID" value="NZ_RJKN01000003.1"/>
</dbReference>
<dbReference type="Pfam" id="PF00293">
    <property type="entry name" value="NUDIX"/>
    <property type="match status" value="1"/>
</dbReference>
<evidence type="ECO:0000256" key="9">
    <source>
        <dbReference type="ARBA" id="ARBA00023204"/>
    </source>
</evidence>
<dbReference type="SUPFAM" id="SSF55811">
    <property type="entry name" value="Nudix"/>
    <property type="match status" value="1"/>
</dbReference>
<evidence type="ECO:0000256" key="6">
    <source>
        <dbReference type="ARBA" id="ARBA00022763"/>
    </source>
</evidence>
<protein>
    <recommendedName>
        <fullName evidence="11">8-oxo-dGTP diphosphatase</fullName>
        <ecNumber evidence="11">3.6.1.55</ecNumber>
    </recommendedName>
</protein>
<dbReference type="InterPro" id="IPR015797">
    <property type="entry name" value="NUDIX_hydrolase-like_dom_sf"/>
</dbReference>
<evidence type="ECO:0000256" key="10">
    <source>
        <dbReference type="ARBA" id="ARBA00035861"/>
    </source>
</evidence>
<keyword evidence="4" id="KW-0235">DNA replication</keyword>
<dbReference type="InterPro" id="IPR047127">
    <property type="entry name" value="MutT-like"/>
</dbReference>
<comment type="similarity">
    <text evidence="2 12">Belongs to the Nudix hydrolase family.</text>
</comment>
<sequence length="151" mass="15462">MSGGPAGRAGGAAPARLVVAAALVDDLAAPTTLLAARRSAPSALAGGWELPGGKVEPGEEPLAALHRELAEELGVRVRVGERLRSAEPDGDWPLTPALRMRVWVAQVVDGTPTALADHDALRVLAAAGRHDVAWLPGDVAPVEALARAAGW</sequence>
<feature type="domain" description="Nudix hydrolase" evidence="13">
    <location>
        <begin position="14"/>
        <end position="151"/>
    </location>
</feature>
<dbReference type="Gene3D" id="3.90.79.10">
    <property type="entry name" value="Nucleoside Triphosphate Pyrophosphohydrolase"/>
    <property type="match status" value="1"/>
</dbReference>
<dbReference type="GO" id="GO:0006281">
    <property type="term" value="P:DNA repair"/>
    <property type="evidence" value="ECO:0007669"/>
    <property type="project" value="UniProtKB-KW"/>
</dbReference>